<reference evidence="1 2" key="1">
    <citation type="submission" date="2014-12" db="EMBL/GenBank/DDBJ databases">
        <authorList>
            <person name="Kuzmanovic N."/>
            <person name="Pulawska J."/>
            <person name="Obradovic A."/>
        </authorList>
    </citation>
    <scope>NUCLEOTIDE SEQUENCE [LARGE SCALE GENOMIC DNA]</scope>
    <source>
        <strain evidence="1 2">KFB 330</strain>
    </source>
</reference>
<name>A0ABR5D781_9HYPH</name>
<accession>A0ABR5D781</accession>
<organism evidence="1 2">
    <name type="scientific">Agrobacterium arsenijevicii</name>
    <dbReference type="NCBI Taxonomy" id="1585697"/>
    <lineage>
        <taxon>Bacteria</taxon>
        <taxon>Pseudomonadati</taxon>
        <taxon>Pseudomonadota</taxon>
        <taxon>Alphaproteobacteria</taxon>
        <taxon>Hyphomicrobiales</taxon>
        <taxon>Rhizobiaceae</taxon>
        <taxon>Rhizobium/Agrobacterium group</taxon>
        <taxon>Agrobacterium</taxon>
    </lineage>
</organism>
<dbReference type="EMBL" id="JWIT01000007">
    <property type="protein sequence ID" value="KJF72928.1"/>
    <property type="molecule type" value="Genomic_DNA"/>
</dbReference>
<evidence type="ECO:0000313" key="2">
    <source>
        <dbReference type="Proteomes" id="UP000032564"/>
    </source>
</evidence>
<gene>
    <name evidence="1" type="ORF">RP75_11870</name>
</gene>
<dbReference type="Proteomes" id="UP000032564">
    <property type="component" value="Unassembled WGS sequence"/>
</dbReference>
<dbReference type="RefSeq" id="WP_045018597.1">
    <property type="nucleotide sequence ID" value="NZ_CP166105.1"/>
</dbReference>
<keyword evidence="2" id="KW-1185">Reference proteome</keyword>
<proteinExistence type="predicted"/>
<comment type="caution">
    <text evidence="1">The sequence shown here is derived from an EMBL/GenBank/DDBJ whole genome shotgun (WGS) entry which is preliminary data.</text>
</comment>
<evidence type="ECO:0000313" key="1">
    <source>
        <dbReference type="EMBL" id="KJF72928.1"/>
    </source>
</evidence>
<protein>
    <submittedName>
        <fullName evidence="1">Uncharacterized protein</fullName>
    </submittedName>
</protein>
<sequence>MTDGTNPIPSWDELREKSATWEVDMVNDPNSRWTIFRDDPNHGWLPWRGGTTPHFGGDHYAGPRPIEGGTVDVWLRSGRIIFYRSPKGIGGRKNPGGGWIHLGLMTDIVAYRIHPEPVYLGLLSEEISF</sequence>